<dbReference type="SUPFAM" id="SSF57392">
    <property type="entry name" value="Defensin-like"/>
    <property type="match status" value="1"/>
</dbReference>
<organism evidence="2 3">
    <name type="scientific">Chelydra serpentina</name>
    <name type="common">Snapping turtle</name>
    <name type="synonym">Testudo serpentina</name>
    <dbReference type="NCBI Taxonomy" id="8475"/>
    <lineage>
        <taxon>Eukaryota</taxon>
        <taxon>Metazoa</taxon>
        <taxon>Chordata</taxon>
        <taxon>Craniata</taxon>
        <taxon>Vertebrata</taxon>
        <taxon>Euteleostomi</taxon>
        <taxon>Archelosauria</taxon>
        <taxon>Testudinata</taxon>
        <taxon>Testudines</taxon>
        <taxon>Cryptodira</taxon>
        <taxon>Durocryptodira</taxon>
        <taxon>Americhelydia</taxon>
        <taxon>Chelydroidea</taxon>
        <taxon>Chelydridae</taxon>
        <taxon>Chelydra</taxon>
    </lineage>
</organism>
<dbReference type="Gene3D" id="3.10.360.10">
    <property type="entry name" value="Antimicrobial Peptide, Beta-defensin 2, Chain A"/>
    <property type="match status" value="1"/>
</dbReference>
<dbReference type="GO" id="GO:0005576">
    <property type="term" value="C:extracellular region"/>
    <property type="evidence" value="ECO:0007669"/>
    <property type="project" value="InterPro"/>
</dbReference>
<reference evidence="2" key="1">
    <citation type="submission" date="2025-08" db="UniProtKB">
        <authorList>
            <consortium name="Ensembl"/>
        </authorList>
    </citation>
    <scope>IDENTIFICATION</scope>
</reference>
<keyword evidence="3" id="KW-1185">Reference proteome</keyword>
<accession>A0A8C3XUP4</accession>
<dbReference type="Pfam" id="PF00711">
    <property type="entry name" value="Defensin_beta"/>
    <property type="match status" value="1"/>
</dbReference>
<feature type="domain" description="Beta-defensin-like" evidence="1">
    <location>
        <begin position="33"/>
        <end position="68"/>
    </location>
</feature>
<dbReference type="AlphaFoldDB" id="A0A8C3XUP4"/>
<evidence type="ECO:0000313" key="3">
    <source>
        <dbReference type="Proteomes" id="UP000694403"/>
    </source>
</evidence>
<protein>
    <recommendedName>
        <fullName evidence="1">Beta-defensin-like domain-containing protein</fullName>
    </recommendedName>
</protein>
<reference evidence="2" key="2">
    <citation type="submission" date="2025-09" db="UniProtKB">
        <authorList>
            <consortium name="Ensembl"/>
        </authorList>
    </citation>
    <scope>IDENTIFICATION</scope>
</reference>
<dbReference type="Proteomes" id="UP000694403">
    <property type="component" value="Unplaced"/>
</dbReference>
<evidence type="ECO:0000313" key="2">
    <source>
        <dbReference type="Ensembl" id="ENSCSRP00000025393.1"/>
    </source>
</evidence>
<proteinExistence type="predicted"/>
<sequence>MNNGGLTLPLAGLISHHFSDTPVPPAGLSLPADTLRCVSNNGLCHQTLCPRPLFALGTCSYGRTTCCKGRW</sequence>
<dbReference type="InterPro" id="IPR001855">
    <property type="entry name" value="Defensin_beta-like"/>
</dbReference>
<dbReference type="Ensembl" id="ENSCSRT00000026463.1">
    <property type="protein sequence ID" value="ENSCSRP00000025393.1"/>
    <property type="gene ID" value="ENSCSRG00000018998.1"/>
</dbReference>
<evidence type="ECO:0000259" key="1">
    <source>
        <dbReference type="Pfam" id="PF00711"/>
    </source>
</evidence>
<name>A0A8C3XUP4_CHESE</name>
<dbReference type="GO" id="GO:0006952">
    <property type="term" value="P:defense response"/>
    <property type="evidence" value="ECO:0007669"/>
    <property type="project" value="InterPro"/>
</dbReference>